<dbReference type="EMBL" id="BQKI01000004">
    <property type="protein sequence ID" value="GJM93705.1"/>
    <property type="molecule type" value="Genomic_DNA"/>
</dbReference>
<feature type="region of interest" description="Disordered" evidence="1">
    <location>
        <begin position="1"/>
        <end position="130"/>
    </location>
</feature>
<gene>
    <name evidence="2" type="primary">ga10288</name>
    <name evidence="2" type="ORF">PR202_ga10288</name>
</gene>
<feature type="compositionally biased region" description="Basic and acidic residues" evidence="1">
    <location>
        <begin position="8"/>
        <end position="22"/>
    </location>
</feature>
<reference evidence="2" key="1">
    <citation type="journal article" date="2018" name="DNA Res.">
        <title>Multiple hybrid de novo genome assembly of finger millet, an orphan allotetraploid crop.</title>
        <authorList>
            <person name="Hatakeyama M."/>
            <person name="Aluri S."/>
            <person name="Balachadran M.T."/>
            <person name="Sivarajan S.R."/>
            <person name="Patrignani A."/>
            <person name="Gruter S."/>
            <person name="Poveda L."/>
            <person name="Shimizu-Inatsugi R."/>
            <person name="Baeten J."/>
            <person name="Francoijs K.J."/>
            <person name="Nataraja K.N."/>
            <person name="Reddy Y.A.N."/>
            <person name="Phadnis S."/>
            <person name="Ravikumar R.L."/>
            <person name="Schlapbach R."/>
            <person name="Sreeman S.M."/>
            <person name="Shimizu K.K."/>
        </authorList>
    </citation>
    <scope>NUCLEOTIDE SEQUENCE</scope>
</reference>
<evidence type="ECO:0000313" key="3">
    <source>
        <dbReference type="Proteomes" id="UP001054889"/>
    </source>
</evidence>
<name>A0AAV5C6B9_ELECO</name>
<reference evidence="2" key="2">
    <citation type="submission" date="2021-12" db="EMBL/GenBank/DDBJ databases">
        <title>Resequencing data analysis of finger millet.</title>
        <authorList>
            <person name="Hatakeyama M."/>
            <person name="Aluri S."/>
            <person name="Balachadran M.T."/>
            <person name="Sivarajan S.R."/>
            <person name="Poveda L."/>
            <person name="Shimizu-Inatsugi R."/>
            <person name="Schlapbach R."/>
            <person name="Sreeman S.M."/>
            <person name="Shimizu K.K."/>
        </authorList>
    </citation>
    <scope>NUCLEOTIDE SEQUENCE</scope>
</reference>
<feature type="compositionally biased region" description="Basic and acidic residues" evidence="1">
    <location>
        <begin position="113"/>
        <end position="130"/>
    </location>
</feature>
<evidence type="ECO:0000313" key="2">
    <source>
        <dbReference type="EMBL" id="GJM93705.1"/>
    </source>
</evidence>
<evidence type="ECO:0000256" key="1">
    <source>
        <dbReference type="SAM" id="MobiDB-lite"/>
    </source>
</evidence>
<keyword evidence="3" id="KW-1185">Reference proteome</keyword>
<protein>
    <submittedName>
        <fullName evidence="2">Uncharacterized protein</fullName>
    </submittedName>
</protein>
<feature type="compositionally biased region" description="Low complexity" evidence="1">
    <location>
        <begin position="23"/>
        <end position="38"/>
    </location>
</feature>
<accession>A0AAV5C6B9</accession>
<comment type="caution">
    <text evidence="2">The sequence shown here is derived from an EMBL/GenBank/DDBJ whole genome shotgun (WGS) entry which is preliminary data.</text>
</comment>
<proteinExistence type="predicted"/>
<sequence>MAAGEGGRGGEEGPRGGPEDGRVAAVGVRSAAGPAPAGGRDRGRVRARHGVHVDRAAQEGGAPLQVGEQAGELRRGGHRVRASATHQEAQGRQGQGAHAVAARQRDHRQRPAHRQDPLQEPRWRRQDVPR</sequence>
<dbReference type="AlphaFoldDB" id="A0AAV5C6B9"/>
<dbReference type="Proteomes" id="UP001054889">
    <property type="component" value="Unassembled WGS sequence"/>
</dbReference>
<organism evidence="2 3">
    <name type="scientific">Eleusine coracana subsp. coracana</name>
    <dbReference type="NCBI Taxonomy" id="191504"/>
    <lineage>
        <taxon>Eukaryota</taxon>
        <taxon>Viridiplantae</taxon>
        <taxon>Streptophyta</taxon>
        <taxon>Embryophyta</taxon>
        <taxon>Tracheophyta</taxon>
        <taxon>Spermatophyta</taxon>
        <taxon>Magnoliopsida</taxon>
        <taxon>Liliopsida</taxon>
        <taxon>Poales</taxon>
        <taxon>Poaceae</taxon>
        <taxon>PACMAD clade</taxon>
        <taxon>Chloridoideae</taxon>
        <taxon>Cynodonteae</taxon>
        <taxon>Eleusininae</taxon>
        <taxon>Eleusine</taxon>
    </lineage>
</organism>